<dbReference type="InterPro" id="IPR039425">
    <property type="entry name" value="RNA_pol_sigma-70-like"/>
</dbReference>
<comment type="similarity">
    <text evidence="1">Belongs to the sigma-70 factor family. ECF subfamily.</text>
</comment>
<evidence type="ECO:0000313" key="8">
    <source>
        <dbReference type="EMBL" id="KXA19271.1"/>
    </source>
</evidence>
<dbReference type="InterPro" id="IPR013249">
    <property type="entry name" value="RNA_pol_sigma70_r4_t2"/>
</dbReference>
<protein>
    <submittedName>
        <fullName evidence="8">Sigma-70 region 2</fullName>
    </submittedName>
</protein>
<dbReference type="Pfam" id="PF08281">
    <property type="entry name" value="Sigma70_r4_2"/>
    <property type="match status" value="1"/>
</dbReference>
<dbReference type="CDD" id="cd06171">
    <property type="entry name" value="Sigma70_r4"/>
    <property type="match status" value="1"/>
</dbReference>
<feature type="domain" description="RNA polymerase sigma factor 70 region 4 type 2" evidence="7">
    <location>
        <begin position="167"/>
        <end position="219"/>
    </location>
</feature>
<dbReference type="AlphaFoldDB" id="A0A133NSL1"/>
<dbReference type="Gene3D" id="1.10.10.10">
    <property type="entry name" value="Winged helix-like DNA-binding domain superfamily/Winged helix DNA-binding domain"/>
    <property type="match status" value="1"/>
</dbReference>
<dbReference type="EMBL" id="LRQB01000073">
    <property type="protein sequence ID" value="KXA19271.1"/>
    <property type="molecule type" value="Genomic_DNA"/>
</dbReference>
<feature type="region of interest" description="Disordered" evidence="5">
    <location>
        <begin position="1"/>
        <end position="21"/>
    </location>
</feature>
<evidence type="ECO:0000313" key="9">
    <source>
        <dbReference type="Proteomes" id="UP000070687"/>
    </source>
</evidence>
<dbReference type="InterPro" id="IPR036388">
    <property type="entry name" value="WH-like_DNA-bd_sf"/>
</dbReference>
<gene>
    <name evidence="8" type="ORF">HMPREF3208_01106</name>
</gene>
<dbReference type="Proteomes" id="UP000070687">
    <property type="component" value="Unassembled WGS sequence"/>
</dbReference>
<dbReference type="SUPFAM" id="SSF88946">
    <property type="entry name" value="Sigma2 domain of RNA polymerase sigma factors"/>
    <property type="match status" value="1"/>
</dbReference>
<evidence type="ECO:0000256" key="2">
    <source>
        <dbReference type="ARBA" id="ARBA00023015"/>
    </source>
</evidence>
<dbReference type="InterPro" id="IPR014284">
    <property type="entry name" value="RNA_pol_sigma-70_dom"/>
</dbReference>
<evidence type="ECO:0000256" key="1">
    <source>
        <dbReference type="ARBA" id="ARBA00010641"/>
    </source>
</evidence>
<dbReference type="SUPFAM" id="SSF88659">
    <property type="entry name" value="Sigma3 and sigma4 domains of RNA polymerase sigma factors"/>
    <property type="match status" value="1"/>
</dbReference>
<comment type="caution">
    <text evidence="8">The sequence shown here is derived from an EMBL/GenBank/DDBJ whole genome shotgun (WGS) entry which is preliminary data.</text>
</comment>
<evidence type="ECO:0000259" key="6">
    <source>
        <dbReference type="Pfam" id="PF04542"/>
    </source>
</evidence>
<dbReference type="InterPro" id="IPR013324">
    <property type="entry name" value="RNA_pol_sigma_r3/r4-like"/>
</dbReference>
<keyword evidence="4" id="KW-0804">Transcription</keyword>
<proteinExistence type="inferred from homology"/>
<dbReference type="GO" id="GO:0003677">
    <property type="term" value="F:DNA binding"/>
    <property type="evidence" value="ECO:0007669"/>
    <property type="project" value="InterPro"/>
</dbReference>
<dbReference type="PATRIC" id="fig|2702.100.peg.1093"/>
<dbReference type="GO" id="GO:0016987">
    <property type="term" value="F:sigma factor activity"/>
    <property type="evidence" value="ECO:0007669"/>
    <property type="project" value="UniProtKB-KW"/>
</dbReference>
<evidence type="ECO:0000256" key="4">
    <source>
        <dbReference type="ARBA" id="ARBA00023163"/>
    </source>
</evidence>
<evidence type="ECO:0000259" key="7">
    <source>
        <dbReference type="Pfam" id="PF08281"/>
    </source>
</evidence>
<sequence>MILLMSKQQRTGKQSVQKHSALKQDTLKKPIAALRSRIISPQYCGMGSCQRRKQFEQLVTPCVDTLYAQAVRLTHNAQDAQDLVQDTFERALKSFATFQEGTNFAAWINRIEKNLYFNQYAQAKRRPQRANDATGEYDDWDIYEASNHCPQGLLSAEQEYLERFAPQEIMSALCALPSDRRKVFIEAAINGKSYKQIAQEEGIKIGTVMSRLNRARTQLKRELANYVSE</sequence>
<keyword evidence="3" id="KW-0731">Sigma factor</keyword>
<dbReference type="PANTHER" id="PTHR43133">
    <property type="entry name" value="RNA POLYMERASE ECF-TYPE SIGMA FACTO"/>
    <property type="match status" value="1"/>
</dbReference>
<reference evidence="8 9" key="1">
    <citation type="submission" date="2016-01" db="EMBL/GenBank/DDBJ databases">
        <authorList>
            <person name="Oliw E.H."/>
        </authorList>
    </citation>
    <scope>NUCLEOTIDE SEQUENCE [LARGE SCALE GENOMIC DNA]</scope>
    <source>
        <strain evidence="8 9">PSS_7772B</strain>
    </source>
</reference>
<feature type="compositionally biased region" description="Polar residues" evidence="5">
    <location>
        <begin position="1"/>
        <end position="18"/>
    </location>
</feature>
<evidence type="ECO:0000256" key="3">
    <source>
        <dbReference type="ARBA" id="ARBA00023082"/>
    </source>
</evidence>
<dbReference type="OrthoDB" id="9803470at2"/>
<dbReference type="NCBIfam" id="TIGR02937">
    <property type="entry name" value="sigma70-ECF"/>
    <property type="match status" value="1"/>
</dbReference>
<dbReference type="PANTHER" id="PTHR43133:SF59">
    <property type="entry name" value="ECF RNA POLYMERASE SIGMA FACTOR SIGR"/>
    <property type="match status" value="1"/>
</dbReference>
<dbReference type="Pfam" id="PF04542">
    <property type="entry name" value="Sigma70_r2"/>
    <property type="match status" value="1"/>
</dbReference>
<keyword evidence="2" id="KW-0805">Transcription regulation</keyword>
<dbReference type="InterPro" id="IPR007627">
    <property type="entry name" value="RNA_pol_sigma70_r2"/>
</dbReference>
<dbReference type="InterPro" id="IPR013325">
    <property type="entry name" value="RNA_pol_sigma_r2"/>
</dbReference>
<evidence type="ECO:0000256" key="5">
    <source>
        <dbReference type="SAM" id="MobiDB-lite"/>
    </source>
</evidence>
<feature type="domain" description="RNA polymerase sigma-70 region 2" evidence="6">
    <location>
        <begin position="59"/>
        <end position="125"/>
    </location>
</feature>
<name>A0A133NSL1_GARVA</name>
<organism evidence="8 9">
    <name type="scientific">Gardnerella vaginalis</name>
    <dbReference type="NCBI Taxonomy" id="2702"/>
    <lineage>
        <taxon>Bacteria</taxon>
        <taxon>Bacillati</taxon>
        <taxon>Actinomycetota</taxon>
        <taxon>Actinomycetes</taxon>
        <taxon>Bifidobacteriales</taxon>
        <taxon>Bifidobacteriaceae</taxon>
        <taxon>Gardnerella</taxon>
    </lineage>
</organism>
<accession>A0A133NSL1</accession>
<dbReference type="GO" id="GO:0006352">
    <property type="term" value="P:DNA-templated transcription initiation"/>
    <property type="evidence" value="ECO:0007669"/>
    <property type="project" value="InterPro"/>
</dbReference>
<dbReference type="Gene3D" id="1.10.1740.10">
    <property type="match status" value="1"/>
</dbReference>